<dbReference type="PANTHER" id="PTHR46599:SF3">
    <property type="entry name" value="PIGGYBAC TRANSPOSABLE ELEMENT-DERIVED PROTEIN 4"/>
    <property type="match status" value="1"/>
</dbReference>
<organism evidence="2 3">
    <name type="scientific">Hyalella azteca</name>
    <name type="common">Amphipod</name>
    <dbReference type="NCBI Taxonomy" id="294128"/>
    <lineage>
        <taxon>Eukaryota</taxon>
        <taxon>Metazoa</taxon>
        <taxon>Ecdysozoa</taxon>
        <taxon>Arthropoda</taxon>
        <taxon>Crustacea</taxon>
        <taxon>Multicrustacea</taxon>
        <taxon>Malacostraca</taxon>
        <taxon>Eumalacostraca</taxon>
        <taxon>Peracarida</taxon>
        <taxon>Amphipoda</taxon>
        <taxon>Senticaudata</taxon>
        <taxon>Talitrida</taxon>
        <taxon>Talitroidea</taxon>
        <taxon>Hyalellidae</taxon>
        <taxon>Hyalella</taxon>
    </lineage>
</organism>
<dbReference type="PANTHER" id="PTHR46599">
    <property type="entry name" value="PIGGYBAC TRANSPOSABLE ELEMENT-DERIVED PROTEIN 4"/>
    <property type="match status" value="1"/>
</dbReference>
<sequence>MSIIMNKMKACSAVVHNVSDDAVNSSWHAELNSQMSSQSCKVESDATEASGSSPLEMVAVYIKDEPEDGKEDIAVKEEPIDSNVNRTRRYLTKEEIASLLEEIESDFSSNTDIESDHEPTKNSAVFSHDQAASSDDDEQFVIQITSEENATDSCISTSQDEPNLSRNVRRKWRKKAEKASNIEFIDYKENYKDILSPLDSFLLFFDDDLLNKINYETNLKCSQAGKAADISVDEIKTFLGINIVMGYNRCPTINSYWMTGDDIGVQCIKEAMSRDRFYKILHHLHLNDNSKMNRSKADKLYKVRPLLKILKQKFEVMRGPQEHLSVGKLIIKFKGRSSLKQYNPLKPIKRGYKVWCLADDEGYVYDFDIYAGKSTSQIPCRGASLGLEADVVLKLTEKLHGKNHKVFLGNFFSSIPLLETMKANKIQACGTIRTNRKDFPHLESDKKLTRGKYDYRSTTDGITVFKWMDSKAVHLISNFHGTENSTVSHKLKNGQKIIVKCPLAIKDYNEHMGGVERHDQLRQLYGIKRKNIKWWHCIFFGLLDMAIVNSFILYRDAGHPTIDLLDYRRELGTGLLTFSTKPKTSCKRRRKSDFSTPASVRLSNVGVHWPQFNVSRGRCQVCSKKGEEARPAVECEHCKVHLCCNSARNCFKEFHQ</sequence>
<proteinExistence type="predicted"/>
<evidence type="ECO:0000313" key="2">
    <source>
        <dbReference type="Proteomes" id="UP000694843"/>
    </source>
</evidence>
<dbReference type="OMA" id="FANNEDM"/>
<name>A0A8B7NJD5_HYAAZ</name>
<reference evidence="3" key="1">
    <citation type="submission" date="2025-08" db="UniProtKB">
        <authorList>
            <consortium name="RefSeq"/>
        </authorList>
    </citation>
    <scope>IDENTIFICATION</scope>
    <source>
        <tissue evidence="3">Whole organism</tissue>
    </source>
</reference>
<feature type="domain" description="PiggyBac transposable element-derived protein" evidence="1">
    <location>
        <begin position="196"/>
        <end position="551"/>
    </location>
</feature>
<dbReference type="KEGG" id="hazt:108670455"/>
<evidence type="ECO:0000259" key="1">
    <source>
        <dbReference type="Pfam" id="PF13843"/>
    </source>
</evidence>
<dbReference type="Pfam" id="PF13843">
    <property type="entry name" value="DDE_Tnp_1_7"/>
    <property type="match status" value="1"/>
</dbReference>
<gene>
    <name evidence="3" type="primary">LOC108670455</name>
</gene>
<dbReference type="RefSeq" id="XP_018013421.1">
    <property type="nucleotide sequence ID" value="XM_018157932.2"/>
</dbReference>
<protein>
    <submittedName>
        <fullName evidence="3">PiggyBac transposable element-derived protein 4-like isoform X1</fullName>
    </submittedName>
</protein>
<evidence type="ECO:0000313" key="3">
    <source>
        <dbReference type="RefSeq" id="XP_018013421.1"/>
    </source>
</evidence>
<dbReference type="OrthoDB" id="6374055at2759"/>
<keyword evidence="2" id="KW-1185">Reference proteome</keyword>
<dbReference type="InterPro" id="IPR029526">
    <property type="entry name" value="PGBD"/>
</dbReference>
<accession>A0A8B7NJD5</accession>
<dbReference type="Proteomes" id="UP000694843">
    <property type="component" value="Unplaced"/>
</dbReference>
<dbReference type="GeneID" id="108670455"/>
<dbReference type="AlphaFoldDB" id="A0A8B7NJD5"/>